<dbReference type="EMBL" id="CP133620">
    <property type="protein sequence ID" value="WMV46631.1"/>
    <property type="molecule type" value="Genomic_DNA"/>
</dbReference>
<protein>
    <submittedName>
        <fullName evidence="1">Uncharacterized protein</fullName>
    </submittedName>
</protein>
<dbReference type="Proteomes" id="UP001234989">
    <property type="component" value="Chromosome 9"/>
</dbReference>
<accession>A0AAF0UJM3</accession>
<sequence>MQRGKCPMMVPFCIQRPIDMVVLGSDKGFPIKASPIFRLLSSTKIGCLTLSLKEEMVVEMGLRFLHAKRVCYLVFCDAIFGYEV</sequence>
<reference evidence="1" key="1">
    <citation type="submission" date="2023-08" db="EMBL/GenBank/DDBJ databases">
        <title>A de novo genome assembly of Solanum verrucosum Schlechtendal, a Mexican diploid species geographically isolated from the other diploid A-genome species in potato relatives.</title>
        <authorList>
            <person name="Hosaka K."/>
        </authorList>
    </citation>
    <scope>NUCLEOTIDE SEQUENCE</scope>
    <source>
        <tissue evidence="1">Young leaves</tissue>
    </source>
</reference>
<name>A0AAF0UJM3_SOLVR</name>
<organism evidence="1 2">
    <name type="scientific">Solanum verrucosum</name>
    <dbReference type="NCBI Taxonomy" id="315347"/>
    <lineage>
        <taxon>Eukaryota</taxon>
        <taxon>Viridiplantae</taxon>
        <taxon>Streptophyta</taxon>
        <taxon>Embryophyta</taxon>
        <taxon>Tracheophyta</taxon>
        <taxon>Spermatophyta</taxon>
        <taxon>Magnoliopsida</taxon>
        <taxon>eudicotyledons</taxon>
        <taxon>Gunneridae</taxon>
        <taxon>Pentapetalae</taxon>
        <taxon>asterids</taxon>
        <taxon>lamiids</taxon>
        <taxon>Solanales</taxon>
        <taxon>Solanaceae</taxon>
        <taxon>Solanoideae</taxon>
        <taxon>Solaneae</taxon>
        <taxon>Solanum</taxon>
    </lineage>
</organism>
<keyword evidence="2" id="KW-1185">Reference proteome</keyword>
<gene>
    <name evidence="1" type="ORF">MTR67_040016</name>
</gene>
<dbReference type="AlphaFoldDB" id="A0AAF0UJM3"/>
<evidence type="ECO:0000313" key="2">
    <source>
        <dbReference type="Proteomes" id="UP001234989"/>
    </source>
</evidence>
<proteinExistence type="predicted"/>
<evidence type="ECO:0000313" key="1">
    <source>
        <dbReference type="EMBL" id="WMV46631.1"/>
    </source>
</evidence>